<dbReference type="AlphaFoldDB" id="A0A226D035"/>
<organism evidence="1 2">
    <name type="scientific">Folsomia candida</name>
    <name type="common">Springtail</name>
    <dbReference type="NCBI Taxonomy" id="158441"/>
    <lineage>
        <taxon>Eukaryota</taxon>
        <taxon>Metazoa</taxon>
        <taxon>Ecdysozoa</taxon>
        <taxon>Arthropoda</taxon>
        <taxon>Hexapoda</taxon>
        <taxon>Collembola</taxon>
        <taxon>Entomobryomorpha</taxon>
        <taxon>Isotomoidea</taxon>
        <taxon>Isotomidae</taxon>
        <taxon>Proisotominae</taxon>
        <taxon>Folsomia</taxon>
    </lineage>
</organism>
<sequence length="149" mass="17060">MGDMVTGLLGFGTMPSYFGPIEYNVCFPVVEILEIWSSSDAFIPLENQIQVVESVKRIDLEGKRWDHVEHYARLYIRIFDIFPNAKESVRKILDDLLQHNIKFGRCGKTIHFFEKTFPHFGNIFHPHVLVGGKGTAGLEISHISEIDKL</sequence>
<evidence type="ECO:0000313" key="2">
    <source>
        <dbReference type="Proteomes" id="UP000198287"/>
    </source>
</evidence>
<dbReference type="EMBL" id="LNIX01000044">
    <property type="protein sequence ID" value="OXA38579.1"/>
    <property type="molecule type" value="Genomic_DNA"/>
</dbReference>
<proteinExistence type="predicted"/>
<comment type="caution">
    <text evidence="1">The sequence shown here is derived from an EMBL/GenBank/DDBJ whole genome shotgun (WGS) entry which is preliminary data.</text>
</comment>
<reference evidence="1 2" key="1">
    <citation type="submission" date="2015-12" db="EMBL/GenBank/DDBJ databases">
        <title>The genome of Folsomia candida.</title>
        <authorList>
            <person name="Faddeeva A."/>
            <person name="Derks M.F."/>
            <person name="Anvar Y."/>
            <person name="Smit S."/>
            <person name="Van Straalen N."/>
            <person name="Roelofs D."/>
        </authorList>
    </citation>
    <scope>NUCLEOTIDE SEQUENCE [LARGE SCALE GENOMIC DNA]</scope>
    <source>
        <strain evidence="1 2">VU population</strain>
        <tissue evidence="1">Whole body</tissue>
    </source>
</reference>
<evidence type="ECO:0000313" key="1">
    <source>
        <dbReference type="EMBL" id="OXA38579.1"/>
    </source>
</evidence>
<accession>A0A226D035</accession>
<protein>
    <submittedName>
        <fullName evidence="1">Uncharacterized protein</fullName>
    </submittedName>
</protein>
<name>A0A226D035_FOLCA</name>
<keyword evidence="2" id="KW-1185">Reference proteome</keyword>
<gene>
    <name evidence="1" type="ORF">Fcan01_26573</name>
</gene>
<dbReference type="Proteomes" id="UP000198287">
    <property type="component" value="Unassembled WGS sequence"/>
</dbReference>